<dbReference type="EMBL" id="BHYL01000005">
    <property type="protein sequence ID" value="GCD18493.1"/>
    <property type="molecule type" value="Genomic_DNA"/>
</dbReference>
<name>A0A401UUY9_9CELL</name>
<organism evidence="1 2">
    <name type="scientific">Cellulomonas algicola</name>
    <dbReference type="NCBI Taxonomy" id="2071633"/>
    <lineage>
        <taxon>Bacteria</taxon>
        <taxon>Bacillati</taxon>
        <taxon>Actinomycetota</taxon>
        <taxon>Actinomycetes</taxon>
        <taxon>Micrococcales</taxon>
        <taxon>Cellulomonadaceae</taxon>
        <taxon>Cellulomonas</taxon>
    </lineage>
</organism>
<dbReference type="OrthoDB" id="4829070at2"/>
<dbReference type="RefSeq" id="WP_160142783.1">
    <property type="nucleotide sequence ID" value="NZ_BHYL01000005.1"/>
</dbReference>
<evidence type="ECO:0000313" key="1">
    <source>
        <dbReference type="EMBL" id="GCD18493.1"/>
    </source>
</evidence>
<dbReference type="Proteomes" id="UP000288246">
    <property type="component" value="Unassembled WGS sequence"/>
</dbReference>
<dbReference type="AlphaFoldDB" id="A0A401UUY9"/>
<protein>
    <submittedName>
        <fullName evidence="1">Uncharacterized protein</fullName>
    </submittedName>
</protein>
<proteinExistence type="predicted"/>
<comment type="caution">
    <text evidence="1">The sequence shown here is derived from an EMBL/GenBank/DDBJ whole genome shotgun (WGS) entry which is preliminary data.</text>
</comment>
<sequence length="49" mass="5396">MDQRGFSVDPSEAATPFVLPASRLQAWAALAERQHTLELVPAQRDYLAA</sequence>
<gene>
    <name evidence="1" type="ORF">CTKZ_00550</name>
</gene>
<accession>A0A401UUY9</accession>
<evidence type="ECO:0000313" key="2">
    <source>
        <dbReference type="Proteomes" id="UP000288246"/>
    </source>
</evidence>
<keyword evidence="2" id="KW-1185">Reference proteome</keyword>
<reference evidence="1 2" key="1">
    <citation type="submission" date="2018-11" db="EMBL/GenBank/DDBJ databases">
        <title>Draft genome sequence of Cellulomonas takizawaensis strain TKZ-21.</title>
        <authorList>
            <person name="Yamamura H."/>
            <person name="Hayashi T."/>
            <person name="Hamada M."/>
            <person name="Serisawa Y."/>
            <person name="Matsuyama K."/>
            <person name="Nakagawa Y."/>
            <person name="Otoguro M."/>
            <person name="Yanagida F."/>
            <person name="Hayakawa M."/>
        </authorList>
    </citation>
    <scope>NUCLEOTIDE SEQUENCE [LARGE SCALE GENOMIC DNA]</scope>
    <source>
        <strain evidence="1 2">TKZ-21</strain>
    </source>
</reference>